<feature type="non-terminal residue" evidence="1">
    <location>
        <position position="1"/>
    </location>
</feature>
<comment type="caution">
    <text evidence="1">The sequence shown here is derived from an EMBL/GenBank/DDBJ whole genome shotgun (WGS) entry which is preliminary data.</text>
</comment>
<keyword evidence="2" id="KW-1185">Reference proteome</keyword>
<sequence>AVAIQYAEAYCYRTEE</sequence>
<dbReference type="EMBL" id="CAJVCH010106065">
    <property type="protein sequence ID" value="CAG7724144.1"/>
    <property type="molecule type" value="Genomic_DNA"/>
</dbReference>
<organism evidence="1 2">
    <name type="scientific">Allacma fusca</name>
    <dbReference type="NCBI Taxonomy" id="39272"/>
    <lineage>
        <taxon>Eukaryota</taxon>
        <taxon>Metazoa</taxon>
        <taxon>Ecdysozoa</taxon>
        <taxon>Arthropoda</taxon>
        <taxon>Hexapoda</taxon>
        <taxon>Collembola</taxon>
        <taxon>Symphypleona</taxon>
        <taxon>Sminthuridae</taxon>
        <taxon>Allacma</taxon>
    </lineage>
</organism>
<evidence type="ECO:0000313" key="1">
    <source>
        <dbReference type="EMBL" id="CAG7724144.1"/>
    </source>
</evidence>
<accession>A0A8J2NXR5</accession>
<proteinExistence type="predicted"/>
<name>A0A8J2NXR5_9HEXA</name>
<reference evidence="1" key="1">
    <citation type="submission" date="2021-06" db="EMBL/GenBank/DDBJ databases">
        <authorList>
            <person name="Hodson N. C."/>
            <person name="Mongue J. A."/>
            <person name="Jaron S. K."/>
        </authorList>
    </citation>
    <scope>NUCLEOTIDE SEQUENCE</scope>
</reference>
<dbReference type="Proteomes" id="UP000708208">
    <property type="component" value="Unassembled WGS sequence"/>
</dbReference>
<feature type="non-terminal residue" evidence="1">
    <location>
        <position position="16"/>
    </location>
</feature>
<gene>
    <name evidence="1" type="ORF">AFUS01_LOCUS13181</name>
</gene>
<protein>
    <submittedName>
        <fullName evidence="1">Uncharacterized protein</fullName>
    </submittedName>
</protein>
<evidence type="ECO:0000313" key="2">
    <source>
        <dbReference type="Proteomes" id="UP000708208"/>
    </source>
</evidence>
<dbReference type="AlphaFoldDB" id="A0A8J2NXR5"/>